<protein>
    <recommendedName>
        <fullName evidence="1">ADP-ribosyl cyclase/cyclic ADP-ribose hydrolase</fullName>
        <ecNumber evidence="1">3.2.2.6</ecNumber>
    </recommendedName>
</protein>
<sequence length="178" mass="20549">MGEAEAYAVYDIFINHRGPDTKKNVANLVYRRLIMYGLRVFLDKDEFQPGDPLYDKIKSAIRSSSIHVAILSVTYAQSPCCLNELWDMLDMLESGCKVKIIPIFYDVKPAHLSHIDEKLRSIEGKLAVGTENPKFEPYVEAFRNHQQTRRHDAELDRWMDALNKVSKISGIEFNKEKE</sequence>
<dbReference type="SUPFAM" id="SSF52200">
    <property type="entry name" value="Toll/Interleukin receptor TIR domain"/>
    <property type="match status" value="1"/>
</dbReference>
<dbReference type="GO" id="GO:0061809">
    <property type="term" value="F:NAD+ nucleosidase activity, cyclic ADP-ribose generating"/>
    <property type="evidence" value="ECO:0007669"/>
    <property type="project" value="UniProtKB-EC"/>
</dbReference>
<dbReference type="PROSITE" id="PS50104">
    <property type="entry name" value="TIR"/>
    <property type="match status" value="1"/>
</dbReference>
<evidence type="ECO:0000256" key="2">
    <source>
        <dbReference type="ARBA" id="ARBA00022801"/>
    </source>
</evidence>
<evidence type="ECO:0000256" key="1">
    <source>
        <dbReference type="ARBA" id="ARBA00011982"/>
    </source>
</evidence>
<dbReference type="Pfam" id="PF01582">
    <property type="entry name" value="TIR"/>
    <property type="match status" value="1"/>
</dbReference>
<dbReference type="PANTHER" id="PTHR32009">
    <property type="entry name" value="TMV RESISTANCE PROTEIN N-LIKE"/>
    <property type="match status" value="1"/>
</dbReference>
<accession>A0A0D6QSI2</accession>
<dbReference type="Gene3D" id="3.40.50.10140">
    <property type="entry name" value="Toll/interleukin-1 receptor homology (TIR) domain"/>
    <property type="match status" value="1"/>
</dbReference>
<dbReference type="PANTHER" id="PTHR32009:SF39">
    <property type="entry name" value="TIR DOMAIN-CONTAINING PROTEIN"/>
    <property type="match status" value="1"/>
</dbReference>
<keyword evidence="3" id="KW-0520">NAD</keyword>
<dbReference type="InterPro" id="IPR000157">
    <property type="entry name" value="TIR_dom"/>
</dbReference>
<comment type="catalytic activity">
    <reaction evidence="4">
        <text>NAD(+) + H2O = ADP-D-ribose + nicotinamide + H(+)</text>
        <dbReference type="Rhea" id="RHEA:16301"/>
        <dbReference type="ChEBI" id="CHEBI:15377"/>
        <dbReference type="ChEBI" id="CHEBI:15378"/>
        <dbReference type="ChEBI" id="CHEBI:17154"/>
        <dbReference type="ChEBI" id="CHEBI:57540"/>
        <dbReference type="ChEBI" id="CHEBI:57967"/>
        <dbReference type="EC" id="3.2.2.6"/>
    </reaction>
    <physiologicalReaction direction="left-to-right" evidence="4">
        <dbReference type="Rhea" id="RHEA:16302"/>
    </physiologicalReaction>
</comment>
<dbReference type="GO" id="GO:0007165">
    <property type="term" value="P:signal transduction"/>
    <property type="evidence" value="ECO:0007669"/>
    <property type="project" value="InterPro"/>
</dbReference>
<reference evidence="6" key="1">
    <citation type="submission" date="2015-03" db="EMBL/GenBank/DDBJ databases">
        <title>A transcriptome of Araucaria cunninghamii, an australian fine timber species.</title>
        <authorList>
            <person name="Jing Yi C.J.Y."/>
            <person name="Yin San L.Y.S."/>
            <person name="Abdul Karim S.S."/>
            <person name="Wan Azmi N.N."/>
            <person name="Hercus R.R."/>
            <person name="Croft L.L."/>
        </authorList>
    </citation>
    <scope>NUCLEOTIDE SEQUENCE</scope>
    <source>
        <strain evidence="6">MI0301</strain>
        <tissue evidence="6">Leaf</tissue>
    </source>
</reference>
<keyword evidence="2" id="KW-0378">Hydrolase</keyword>
<evidence type="ECO:0000256" key="4">
    <source>
        <dbReference type="ARBA" id="ARBA00047304"/>
    </source>
</evidence>
<evidence type="ECO:0000313" key="6">
    <source>
        <dbReference type="EMBL" id="JAG94482.1"/>
    </source>
</evidence>
<dbReference type="InterPro" id="IPR035897">
    <property type="entry name" value="Toll_tir_struct_dom_sf"/>
</dbReference>
<dbReference type="AlphaFoldDB" id="A0A0D6QSI2"/>
<dbReference type="EC" id="3.2.2.6" evidence="1"/>
<dbReference type="SMART" id="SM00255">
    <property type="entry name" value="TIR"/>
    <property type="match status" value="1"/>
</dbReference>
<evidence type="ECO:0000256" key="3">
    <source>
        <dbReference type="ARBA" id="ARBA00023027"/>
    </source>
</evidence>
<organism evidence="6">
    <name type="scientific">Araucaria cunninghamii</name>
    <name type="common">Hoop pine</name>
    <name type="synonym">Moreton Bay pine</name>
    <dbReference type="NCBI Taxonomy" id="56994"/>
    <lineage>
        <taxon>Eukaryota</taxon>
        <taxon>Viridiplantae</taxon>
        <taxon>Streptophyta</taxon>
        <taxon>Embryophyta</taxon>
        <taxon>Tracheophyta</taxon>
        <taxon>Spermatophyta</taxon>
        <taxon>Pinopsida</taxon>
        <taxon>Pinidae</taxon>
        <taxon>Conifers II</taxon>
        <taxon>Araucariales</taxon>
        <taxon>Araucariaceae</taxon>
        <taxon>Araucaria</taxon>
    </lineage>
</organism>
<dbReference type="EMBL" id="GCKF01043404">
    <property type="protein sequence ID" value="JAG94482.1"/>
    <property type="molecule type" value="Transcribed_RNA"/>
</dbReference>
<proteinExistence type="predicted"/>
<evidence type="ECO:0000259" key="5">
    <source>
        <dbReference type="PROSITE" id="PS50104"/>
    </source>
</evidence>
<feature type="domain" description="TIR" evidence="5">
    <location>
        <begin position="8"/>
        <end position="178"/>
    </location>
</feature>
<name>A0A0D6QSI2_ARACU</name>